<organism evidence="2 3">
    <name type="scientific">Pyricularia oryzae</name>
    <name type="common">Rice blast fungus</name>
    <name type="synonym">Magnaporthe oryzae</name>
    <dbReference type="NCBI Taxonomy" id="318829"/>
    <lineage>
        <taxon>Eukaryota</taxon>
        <taxon>Fungi</taxon>
        <taxon>Dikarya</taxon>
        <taxon>Ascomycota</taxon>
        <taxon>Pezizomycotina</taxon>
        <taxon>Sordariomycetes</taxon>
        <taxon>Sordariomycetidae</taxon>
        <taxon>Magnaporthales</taxon>
        <taxon>Pyriculariaceae</taxon>
        <taxon>Pyricularia</taxon>
    </lineage>
</organism>
<name>A0A4P7N2Q5_PYROR</name>
<protein>
    <submittedName>
        <fullName evidence="2">Uncharacterized protein</fullName>
    </submittedName>
</protein>
<accession>A0A4P7N2Q5</accession>
<dbReference type="AlphaFoldDB" id="A0A4P7N2Q5"/>
<gene>
    <name evidence="2" type="ORF">PoMZ_01642</name>
</gene>
<evidence type="ECO:0000256" key="1">
    <source>
        <dbReference type="SAM" id="MobiDB-lite"/>
    </source>
</evidence>
<evidence type="ECO:0000313" key="2">
    <source>
        <dbReference type="EMBL" id="QBZ56727.1"/>
    </source>
</evidence>
<proteinExistence type="predicted"/>
<dbReference type="EMBL" id="CP034205">
    <property type="protein sequence ID" value="QBZ56727.1"/>
    <property type="molecule type" value="Genomic_DNA"/>
</dbReference>
<evidence type="ECO:0000313" key="3">
    <source>
        <dbReference type="Proteomes" id="UP000294847"/>
    </source>
</evidence>
<sequence length="508" mass="54161">MFSSPEPIFRTTSPQLNIQLDTGDKHSFSPGDTIIGRVVRQAPIVAPHGSIRLSLHGRSLVRVDESSGGKDKTYTGEVRLLQGGRHTRVLFEGPLHVAEGPGGVAQSWAFAVDVPTHVELERADLGLGGNQHSFVPVPPDCTTGRYALPQTFSRTGGRSSARIEYYLEAVLQYRTHGGSSGRTVAATLPVGIRTPNHAPPIADLRPVKRRRLAFVQSFRLLPGMDGPSARLSLLQRAQSAVGSRRVPMLWGQWELTSPTVVQPGNPTPLPICVRFIPDARRSSPAVRGSPAPTIRLLSLVLRVQSLAVVQCRGGWADGAPRRQTCARASECASIWPPRGAGLPGRHLLGRKEWRAVCERQAPVYVPCADEWPALEVGAEAGFSLGGGGQGAGRLLLPLLTPTFATFNVRQHYRFEYEIEALVAGEEVKIPISEVVTVLPPSEDGPGGAPQVATPGDAQGEWTPSPLEGRSESWIRPPCESGAPPSFDEAVSGAGGQQTASVGGPGSNC</sequence>
<dbReference type="Gene3D" id="2.60.40.640">
    <property type="match status" value="1"/>
</dbReference>
<reference evidence="2 3" key="1">
    <citation type="journal article" date="2019" name="Mol. Biol. Evol.">
        <title>Blast fungal genomes show frequent chromosomal changes, gene gains and losses, and effector gene turnover.</title>
        <authorList>
            <person name="Gomez Luciano L.B."/>
            <person name="Jason Tsai I."/>
            <person name="Chuma I."/>
            <person name="Tosa Y."/>
            <person name="Chen Y.H."/>
            <person name="Li J.Y."/>
            <person name="Li M.Y."/>
            <person name="Jade Lu M.Y."/>
            <person name="Nakayashiki H."/>
            <person name="Li W.H."/>
        </authorList>
    </citation>
    <scope>NUCLEOTIDE SEQUENCE [LARGE SCALE GENOMIC DNA]</scope>
    <source>
        <strain evidence="2">MZ5-1-6</strain>
    </source>
</reference>
<dbReference type="Proteomes" id="UP000294847">
    <property type="component" value="Chromosome 2"/>
</dbReference>
<dbReference type="InterPro" id="IPR014752">
    <property type="entry name" value="Arrestin-like_C"/>
</dbReference>
<feature type="region of interest" description="Disordered" evidence="1">
    <location>
        <begin position="438"/>
        <end position="508"/>
    </location>
</feature>